<sequence>MDCSEQGVDLIWMRELESFSVAGRIVQGVAVGSSKMGPCLISDCPKESPMVLNKPLPYTIVAFSLKNSKVIHIGFHEPGLKSAFLSLKELLNQIRAAAKCTF</sequence>
<dbReference type="AlphaFoldDB" id="A0A2D4JNA9"/>
<proteinExistence type="predicted"/>
<dbReference type="EMBL" id="IACK01225498">
    <property type="protein sequence ID" value="LAA97894.1"/>
    <property type="molecule type" value="Transcribed_RNA"/>
</dbReference>
<protein>
    <submittedName>
        <fullName evidence="1">Uncharacterized protein</fullName>
    </submittedName>
</protein>
<evidence type="ECO:0000313" key="1">
    <source>
        <dbReference type="EMBL" id="LAA97894.1"/>
    </source>
</evidence>
<reference evidence="1" key="1">
    <citation type="submission" date="2017-07" db="EMBL/GenBank/DDBJ databases">
        <authorList>
            <person name="Mikheyev A."/>
            <person name="Grau M."/>
        </authorList>
    </citation>
    <scope>NUCLEOTIDE SEQUENCE</scope>
    <source>
        <tissue evidence="1">Venom_gland</tissue>
    </source>
</reference>
<accession>A0A2D4JNA9</accession>
<name>A0A2D4JNA9_MICLE</name>
<reference evidence="1" key="2">
    <citation type="submission" date="2017-11" db="EMBL/GenBank/DDBJ databases">
        <title>Coralsnake Venomics: Analyses of Venom Gland Transcriptomes and Proteomes of Six Brazilian Taxa.</title>
        <authorList>
            <person name="Aird S.D."/>
            <person name="Jorge da Silva N."/>
            <person name="Qiu L."/>
            <person name="Villar-Briones A."/>
            <person name="Aparecida-Saddi V."/>
            <person name="Campos-Telles M.P."/>
            <person name="Grau M."/>
            <person name="Mikheyev A.S."/>
        </authorList>
    </citation>
    <scope>NUCLEOTIDE SEQUENCE</scope>
    <source>
        <tissue evidence="1">Venom_gland</tissue>
    </source>
</reference>
<organism evidence="1">
    <name type="scientific">Micrurus lemniscatus lemniscatus</name>
    <dbReference type="NCBI Taxonomy" id="129467"/>
    <lineage>
        <taxon>Eukaryota</taxon>
        <taxon>Metazoa</taxon>
        <taxon>Chordata</taxon>
        <taxon>Craniata</taxon>
        <taxon>Vertebrata</taxon>
        <taxon>Euteleostomi</taxon>
        <taxon>Lepidosauria</taxon>
        <taxon>Squamata</taxon>
        <taxon>Bifurcata</taxon>
        <taxon>Unidentata</taxon>
        <taxon>Episquamata</taxon>
        <taxon>Toxicofera</taxon>
        <taxon>Serpentes</taxon>
        <taxon>Colubroidea</taxon>
        <taxon>Elapidae</taxon>
        <taxon>Elapinae</taxon>
        <taxon>Micrurus</taxon>
    </lineage>
</organism>